<dbReference type="OrthoDB" id="1683192at2"/>
<reference evidence="1 2" key="1">
    <citation type="submission" date="2016-10" db="EMBL/GenBank/DDBJ databases">
        <authorList>
            <person name="de Groot N.N."/>
        </authorList>
    </citation>
    <scope>NUCLEOTIDE SEQUENCE [LARGE SCALE GENOMIC DNA]</scope>
    <source>
        <strain evidence="1 2">DSM 21650</strain>
    </source>
</reference>
<evidence type="ECO:0000313" key="1">
    <source>
        <dbReference type="EMBL" id="SDZ32844.1"/>
    </source>
</evidence>
<dbReference type="RefSeq" id="WP_091732378.1">
    <property type="nucleotide sequence ID" value="NZ_FNQE01000036.1"/>
</dbReference>
<dbReference type="EMBL" id="FNQE01000036">
    <property type="protein sequence ID" value="SDZ32844.1"/>
    <property type="molecule type" value="Genomic_DNA"/>
</dbReference>
<proteinExistence type="predicted"/>
<accession>A0A1H3S4Q3</accession>
<dbReference type="AlphaFoldDB" id="A0A1H3S4Q3"/>
<protein>
    <submittedName>
        <fullName evidence="1">Uncharacterized protein</fullName>
    </submittedName>
</protein>
<dbReference type="Proteomes" id="UP000198625">
    <property type="component" value="Unassembled WGS sequence"/>
</dbReference>
<gene>
    <name evidence="1" type="ORF">SAMN05660462_02707</name>
</gene>
<keyword evidence="2" id="KW-1185">Reference proteome</keyword>
<dbReference type="STRING" id="415015.SAMN05660462_02707"/>
<sequence length="203" mass="23779">MKIYVLDKVLEYNNDKNNIEPMFQEIDGILDKSNYFFSHLVIDNLEIYEDYHDYFLDNIRNIREVKVISKTLKELTASIMLSTIDYFNRAIPEISILSDEFYKTPAENSWTKFSDLLEGIAWVADSFVAIDNNSRLRDIVSSYEEWNHYAKDIYSLQELLGELEEVMESQDTVSMGDILFYEISPLFQSMKEKLEGLVSKGEN</sequence>
<organism evidence="1 2">
    <name type="scientific">Proteiniborus ethanoligenes</name>
    <dbReference type="NCBI Taxonomy" id="415015"/>
    <lineage>
        <taxon>Bacteria</taxon>
        <taxon>Bacillati</taxon>
        <taxon>Bacillota</taxon>
        <taxon>Clostridia</taxon>
        <taxon>Eubacteriales</taxon>
        <taxon>Proteiniborus</taxon>
    </lineage>
</organism>
<evidence type="ECO:0000313" key="2">
    <source>
        <dbReference type="Proteomes" id="UP000198625"/>
    </source>
</evidence>
<name>A0A1H3S4Q3_9FIRM</name>